<evidence type="ECO:0000313" key="4">
    <source>
        <dbReference type="Proteomes" id="UP000006772"/>
    </source>
</evidence>
<organism evidence="3 4">
    <name type="scientific">Herbaspirillum frisingense GSF30</name>
    <dbReference type="NCBI Taxonomy" id="864073"/>
    <lineage>
        <taxon>Bacteria</taxon>
        <taxon>Pseudomonadati</taxon>
        <taxon>Pseudomonadota</taxon>
        <taxon>Betaproteobacteria</taxon>
        <taxon>Burkholderiales</taxon>
        <taxon>Oxalobacteraceae</taxon>
        <taxon>Herbaspirillum</taxon>
    </lineage>
</organism>
<accession>A0AAI9ICR0</accession>
<protein>
    <recommendedName>
        <fullName evidence="2">DUF6708 domain-containing protein</fullName>
    </recommendedName>
</protein>
<evidence type="ECO:0000259" key="2">
    <source>
        <dbReference type="Pfam" id="PF20455"/>
    </source>
</evidence>
<feature type="domain" description="DUF6708" evidence="2">
    <location>
        <begin position="108"/>
        <end position="295"/>
    </location>
</feature>
<proteinExistence type="predicted"/>
<keyword evidence="1" id="KW-1133">Transmembrane helix</keyword>
<dbReference type="EMBL" id="AEEC02000022">
    <property type="protein sequence ID" value="EOA03776.1"/>
    <property type="molecule type" value="Genomic_DNA"/>
</dbReference>
<dbReference type="Proteomes" id="UP000006772">
    <property type="component" value="Unassembled WGS sequence"/>
</dbReference>
<keyword evidence="1" id="KW-0812">Transmembrane</keyword>
<dbReference type="AlphaFoldDB" id="A0AAI9ICR0"/>
<dbReference type="InterPro" id="IPR046554">
    <property type="entry name" value="DUF6708"/>
</dbReference>
<sequence length="354" mass="40934">MFPLEIGRPIPEWDLRHRLPINKPVSSECKDSGAIFRINSTYMDVTDQPYKDRQLLATAVLIAVFISTVVLAALAKITVLPSLTMDLATIFIYFVGIASSISYGRKALKYGRDEFFSLRRRTIRFNRKEKKIYAIRRRRFFAKPGQGDITWEIPWDNSAIFCVHRRVVERRHVFHIRHYQVDLDGNVIRAFAIGRKWEEEDGLADLLSQWNYWCWYMDHGPVDLPKPLLFFKEKENVLESFLFCLYCFGMRASSAHRIALMPLIVLLTCHRLLALWTCRDPIWPDAVDKVSVVDPDDPFDEPSGSTPVGWAETVHSIGRNEYPEGDKKEMENWSGAKDPCANALLWAKDIPPKI</sequence>
<feature type="transmembrane region" description="Helical" evidence="1">
    <location>
        <begin position="87"/>
        <end position="104"/>
    </location>
</feature>
<evidence type="ECO:0000256" key="1">
    <source>
        <dbReference type="SAM" id="Phobius"/>
    </source>
</evidence>
<gene>
    <name evidence="3" type="ORF">HFRIS_015501</name>
</gene>
<comment type="caution">
    <text evidence="3">The sequence shown here is derived from an EMBL/GenBank/DDBJ whole genome shotgun (WGS) entry which is preliminary data.</text>
</comment>
<name>A0AAI9ICR0_9BURK</name>
<keyword evidence="1" id="KW-0472">Membrane</keyword>
<feature type="transmembrane region" description="Helical" evidence="1">
    <location>
        <begin position="55"/>
        <end position="75"/>
    </location>
</feature>
<reference evidence="3 4" key="1">
    <citation type="journal article" date="2013" name="Front. Microbiol.">
        <title>The genome of the endophytic bacterium H. frisingense GSF30(T) identifies diverse strategies in the Herbaspirillum genus to interact with plants.</title>
        <authorList>
            <person name="Straub D."/>
            <person name="Rothballer M."/>
            <person name="Hartmann A."/>
            <person name="Ludewig U."/>
        </authorList>
    </citation>
    <scope>NUCLEOTIDE SEQUENCE [LARGE SCALE GENOMIC DNA]</scope>
    <source>
        <strain evidence="3 4">GSF30</strain>
    </source>
</reference>
<dbReference type="Pfam" id="PF20455">
    <property type="entry name" value="DUF6708"/>
    <property type="match status" value="1"/>
</dbReference>
<evidence type="ECO:0000313" key="3">
    <source>
        <dbReference type="EMBL" id="EOA03776.1"/>
    </source>
</evidence>